<dbReference type="Pfam" id="PF00520">
    <property type="entry name" value="Ion_trans"/>
    <property type="match status" value="1"/>
</dbReference>
<dbReference type="AlphaFoldDB" id="A0A2P6V566"/>
<dbReference type="GO" id="GO:0016740">
    <property type="term" value="F:transferase activity"/>
    <property type="evidence" value="ECO:0007669"/>
    <property type="project" value="UniProtKB-KW"/>
</dbReference>
<keyword evidence="7" id="KW-0851">Voltage-gated channel</keyword>
<dbReference type="InterPro" id="IPR000595">
    <property type="entry name" value="cNMP-bd_dom"/>
</dbReference>
<sequence>MLRALTSRHLALGGRCAAAALASSTCGGWAAGGGAAAAATLASRGLHSSSALLASLQVKIPALGESISDGTVSAVLKQPGERVEEDEPILQIETDKVTVDVRAPRAGVIEAILVKPDENVEVGHVVASIAEGATAEAAAPQPAAPAPQQQAAAAAPPPKRAPKAAAAPKPAAAKAPAPAAAAPKPPSAAGQRTPSIRFPPRRTPEGEVLSAMPPAQAKQLLVSLLAPAKPAAQPIPAEYMHMIAVPIVALPLMGRAAEFRSVSLPKDQFLELTGGLYRFSVRAGGPYISAGAATHAPSAAAQQPARAPASAVAVQLEDPWTPRGSISIEPPRSVFGLPVASCRSRIYSSWVLAVLLIDLTYSAFLLPLSIGFQVNELSLSSWACYVDLTSGAFFAAELFLGFHVSYLASNGGQRREVKGGKNVARYYIRHGSFWQDMISTAVWVTQIVLLLVKHAGGVELADSATAFQYVRIVRMIRFLTVLRQMFMLTVGAGGGTLIPGWAGTGNFIAIVEGFEGTWINTVAALVRRHGADGASPLTAAEVEAIPGAERYVVGLYFSAVTIATLGYGDVVPVRTAEYLVAVPMIASGGSLAEVVSSSSKEARQAQASTGKGFPPLGIFRDKIEHVDAWLHTAAVPRPLKQRIRAYYSDVWLRHAATHRNVGEQFSELPHALRQEVAWELNRKLLTRLRLELTDSQRYALAGMLAPVDVTPGQELCLHGDPADRIWLLVEGEVQVFDEVGTMRSVAAPAVLGSEALLQHVEPACAARPYGYRQVQLLEGPGVASGWLLKQGWRRQRTATACTLWEAHLEELLPYLLANVGVLDALSAAVQAQREAEAAAAEASCAAAAAELAALQAAVAAGGAAGSFAGVATVTADGPQWLRVKVEGSSEAAAAAAVAEADGVAPAAAAAAPAPAPAGLYRTPGAASLGVSLLPTGSGATEMPPACALDAGAPATKGEMFQLRGEVVGRLDSLAAEMRRAIAAATLAQSVAALRGGGSYAGRSHGGSPRARRPYSRTDSMASLSGAGAVAPRRMQWSYGAAHAAHSP</sequence>
<dbReference type="InterPro" id="IPR011053">
    <property type="entry name" value="Single_hybrid_motif"/>
</dbReference>
<feature type="region of interest" description="Disordered" evidence="12">
    <location>
        <begin position="137"/>
        <end position="207"/>
    </location>
</feature>
<protein>
    <submittedName>
        <fullName evidence="16">Dihydrolipoamide succinyltransferase</fullName>
    </submittedName>
</protein>
<feature type="transmembrane region" description="Helical" evidence="13">
    <location>
        <begin position="481"/>
        <end position="502"/>
    </location>
</feature>
<dbReference type="SUPFAM" id="SSF81324">
    <property type="entry name" value="Voltage-gated potassium channels"/>
    <property type="match status" value="1"/>
</dbReference>
<evidence type="ECO:0000256" key="4">
    <source>
        <dbReference type="ARBA" id="ARBA00022692"/>
    </source>
</evidence>
<evidence type="ECO:0000259" key="14">
    <source>
        <dbReference type="PROSITE" id="PS50042"/>
    </source>
</evidence>
<dbReference type="PROSITE" id="PS00189">
    <property type="entry name" value="LIPOYL"/>
    <property type="match status" value="1"/>
</dbReference>
<evidence type="ECO:0000313" key="17">
    <source>
        <dbReference type="Proteomes" id="UP000239649"/>
    </source>
</evidence>
<keyword evidence="6" id="KW-0630">Potassium</keyword>
<evidence type="ECO:0000256" key="9">
    <source>
        <dbReference type="ARBA" id="ARBA00022989"/>
    </source>
</evidence>
<dbReference type="OrthoDB" id="426293at2759"/>
<dbReference type="GO" id="GO:0034702">
    <property type="term" value="C:monoatomic ion channel complex"/>
    <property type="evidence" value="ECO:0007669"/>
    <property type="project" value="UniProtKB-KW"/>
</dbReference>
<evidence type="ECO:0000256" key="6">
    <source>
        <dbReference type="ARBA" id="ARBA00022826"/>
    </source>
</evidence>
<evidence type="ECO:0000256" key="2">
    <source>
        <dbReference type="ARBA" id="ARBA00007929"/>
    </source>
</evidence>
<accession>A0A2P6V566</accession>
<evidence type="ECO:0000259" key="15">
    <source>
        <dbReference type="PROSITE" id="PS50968"/>
    </source>
</evidence>
<dbReference type="InterPro" id="IPR005821">
    <property type="entry name" value="Ion_trans_dom"/>
</dbReference>
<proteinExistence type="inferred from homology"/>
<keyword evidence="10" id="KW-0406">Ion transport</keyword>
<dbReference type="CDD" id="cd06849">
    <property type="entry name" value="lipoyl_domain"/>
    <property type="match status" value="1"/>
</dbReference>
<reference evidence="16 17" key="1">
    <citation type="journal article" date="2018" name="Plant J.">
        <title>Genome sequences of Chlorella sorokiniana UTEX 1602 and Micractinium conductrix SAG 241.80: implications to maltose excretion by a green alga.</title>
        <authorList>
            <person name="Arriola M.B."/>
            <person name="Velmurugan N."/>
            <person name="Zhang Y."/>
            <person name="Plunkett M.H."/>
            <person name="Hondzo H."/>
            <person name="Barney B.M."/>
        </authorList>
    </citation>
    <scope>NUCLEOTIDE SEQUENCE [LARGE SCALE GENOMIC DNA]</scope>
    <source>
        <strain evidence="16 17">SAG 241.80</strain>
    </source>
</reference>
<dbReference type="PROSITE" id="PS50042">
    <property type="entry name" value="CNMP_BINDING_3"/>
    <property type="match status" value="1"/>
</dbReference>
<keyword evidence="6" id="KW-0633">Potassium transport</keyword>
<evidence type="ECO:0000256" key="10">
    <source>
        <dbReference type="ARBA" id="ARBA00023065"/>
    </source>
</evidence>
<dbReference type="InterPro" id="IPR014710">
    <property type="entry name" value="RmlC-like_jellyroll"/>
</dbReference>
<evidence type="ECO:0000256" key="7">
    <source>
        <dbReference type="ARBA" id="ARBA00022882"/>
    </source>
</evidence>
<dbReference type="InterPro" id="IPR018490">
    <property type="entry name" value="cNMP-bd_dom_sf"/>
</dbReference>
<evidence type="ECO:0000256" key="13">
    <source>
        <dbReference type="SAM" id="Phobius"/>
    </source>
</evidence>
<evidence type="ECO:0000256" key="11">
    <source>
        <dbReference type="ARBA" id="ARBA00023136"/>
    </source>
</evidence>
<dbReference type="Proteomes" id="UP000239649">
    <property type="component" value="Unassembled WGS sequence"/>
</dbReference>
<dbReference type="InterPro" id="IPR000089">
    <property type="entry name" value="Biotin_lipoyl"/>
</dbReference>
<feature type="region of interest" description="Disordered" evidence="12">
    <location>
        <begin position="997"/>
        <end position="1029"/>
    </location>
</feature>
<keyword evidence="7" id="KW-0407">Ion channel</keyword>
<feature type="compositionally biased region" description="Low complexity" evidence="12">
    <location>
        <begin position="137"/>
        <end position="154"/>
    </location>
</feature>
<keyword evidence="8" id="KW-0809">Transit peptide</keyword>
<keyword evidence="11 13" id="KW-0472">Membrane</keyword>
<gene>
    <name evidence="16" type="ORF">C2E20_7224</name>
</gene>
<evidence type="ECO:0000256" key="12">
    <source>
        <dbReference type="SAM" id="MobiDB-lite"/>
    </source>
</evidence>
<dbReference type="GO" id="GO:0005249">
    <property type="term" value="F:voltage-gated potassium channel activity"/>
    <property type="evidence" value="ECO:0007669"/>
    <property type="project" value="InterPro"/>
</dbReference>
<organism evidence="16 17">
    <name type="scientific">Micractinium conductrix</name>
    <dbReference type="NCBI Taxonomy" id="554055"/>
    <lineage>
        <taxon>Eukaryota</taxon>
        <taxon>Viridiplantae</taxon>
        <taxon>Chlorophyta</taxon>
        <taxon>core chlorophytes</taxon>
        <taxon>Trebouxiophyceae</taxon>
        <taxon>Chlorellales</taxon>
        <taxon>Chlorellaceae</taxon>
        <taxon>Chlorella clade</taxon>
        <taxon>Micractinium</taxon>
    </lineage>
</organism>
<evidence type="ECO:0000256" key="1">
    <source>
        <dbReference type="ARBA" id="ARBA00004141"/>
    </source>
</evidence>
<comment type="similarity">
    <text evidence="2">Belongs to the potassium channel family. Plant (TC 1.A.1.4) subfamily.</text>
</comment>
<keyword evidence="6" id="KW-0631">Potassium channel</keyword>
<feature type="transmembrane region" description="Helical" evidence="13">
    <location>
        <begin position="390"/>
        <end position="408"/>
    </location>
</feature>
<name>A0A2P6V566_9CHLO</name>
<dbReference type="Gene3D" id="2.60.120.10">
    <property type="entry name" value="Jelly Rolls"/>
    <property type="match status" value="1"/>
</dbReference>
<dbReference type="InterPro" id="IPR045319">
    <property type="entry name" value="KAT/AKT"/>
</dbReference>
<comment type="subcellular location">
    <subcellularLocation>
        <location evidence="1">Membrane</location>
        <topology evidence="1">Multi-pass membrane protein</topology>
    </subcellularLocation>
</comment>
<feature type="transmembrane region" description="Helical" evidence="13">
    <location>
        <begin position="350"/>
        <end position="370"/>
    </location>
</feature>
<feature type="domain" description="Cyclic nucleotide-binding" evidence="14">
    <location>
        <begin position="688"/>
        <end position="765"/>
    </location>
</feature>
<dbReference type="SUPFAM" id="SSF51230">
    <property type="entry name" value="Single hybrid motif"/>
    <property type="match status" value="1"/>
</dbReference>
<dbReference type="Pfam" id="PF00364">
    <property type="entry name" value="Biotin_lipoyl"/>
    <property type="match status" value="1"/>
</dbReference>
<dbReference type="EMBL" id="LHPF02000028">
    <property type="protein sequence ID" value="PSC69222.1"/>
    <property type="molecule type" value="Genomic_DNA"/>
</dbReference>
<feature type="domain" description="Lipoyl-binding" evidence="15">
    <location>
        <begin position="55"/>
        <end position="130"/>
    </location>
</feature>
<evidence type="ECO:0000313" key="16">
    <source>
        <dbReference type="EMBL" id="PSC69222.1"/>
    </source>
</evidence>
<evidence type="ECO:0000256" key="5">
    <source>
        <dbReference type="ARBA" id="ARBA00022823"/>
    </source>
</evidence>
<dbReference type="PROSITE" id="PS50968">
    <property type="entry name" value="BIOTINYL_LIPOYL"/>
    <property type="match status" value="1"/>
</dbReference>
<feature type="compositionally biased region" description="Low complexity" evidence="12">
    <location>
        <begin position="163"/>
        <end position="182"/>
    </location>
</feature>
<dbReference type="PANTHER" id="PTHR45743">
    <property type="entry name" value="POTASSIUM CHANNEL AKT1"/>
    <property type="match status" value="1"/>
</dbReference>
<keyword evidence="3" id="KW-0813">Transport</keyword>
<dbReference type="InterPro" id="IPR003016">
    <property type="entry name" value="2-oxoA_DH_lipoyl-BS"/>
</dbReference>
<keyword evidence="5" id="KW-0450">Lipoyl</keyword>
<dbReference type="Gene3D" id="2.40.50.100">
    <property type="match status" value="1"/>
</dbReference>
<keyword evidence="4 13" id="KW-0812">Transmembrane</keyword>
<dbReference type="Gene3D" id="1.10.287.630">
    <property type="entry name" value="Helix hairpin bin"/>
    <property type="match status" value="1"/>
</dbReference>
<evidence type="ECO:0000256" key="8">
    <source>
        <dbReference type="ARBA" id="ARBA00022946"/>
    </source>
</evidence>
<dbReference type="STRING" id="554055.A0A2P6V566"/>
<keyword evidence="9 13" id="KW-1133">Transmembrane helix</keyword>
<dbReference type="PANTHER" id="PTHR45743:SF2">
    <property type="entry name" value="POTASSIUM CHANNEL AKT1"/>
    <property type="match status" value="1"/>
</dbReference>
<comment type="caution">
    <text evidence="16">The sequence shown here is derived from an EMBL/GenBank/DDBJ whole genome shotgun (WGS) entry which is preliminary data.</text>
</comment>
<dbReference type="SUPFAM" id="SSF51206">
    <property type="entry name" value="cAMP-binding domain-like"/>
    <property type="match status" value="1"/>
</dbReference>
<evidence type="ECO:0000256" key="3">
    <source>
        <dbReference type="ARBA" id="ARBA00022448"/>
    </source>
</evidence>
<dbReference type="Gene3D" id="1.10.287.70">
    <property type="match status" value="1"/>
</dbReference>
<keyword evidence="17" id="KW-1185">Reference proteome</keyword>